<dbReference type="RefSeq" id="WP_124684724.1">
    <property type="nucleotide sequence ID" value="NZ_CP033969.1"/>
</dbReference>
<organism evidence="2 3">
    <name type="scientific">Cupriavidus pauculus</name>
    <dbReference type="NCBI Taxonomy" id="82633"/>
    <lineage>
        <taxon>Bacteria</taxon>
        <taxon>Pseudomonadati</taxon>
        <taxon>Pseudomonadota</taxon>
        <taxon>Betaproteobacteria</taxon>
        <taxon>Burkholderiales</taxon>
        <taxon>Burkholderiaceae</taxon>
        <taxon>Cupriavidus</taxon>
    </lineage>
</organism>
<name>A0A3G8H606_9BURK</name>
<dbReference type="OrthoDB" id="8907314at2"/>
<evidence type="ECO:0000313" key="3">
    <source>
        <dbReference type="Proteomes" id="UP000270411"/>
    </source>
</evidence>
<sequence>MMDATTQAFVTEIVSRRIAENWLYWCLFLAASFLASFAGAYIKRRAENLATRDDFDDLKRQLQENTRVTEEIKTEIGHAEWRAREANALKRVKIEELLRDILASHQKASDFFKQCATGTVESFDSTDVDTASVIATLYFPNLRMPVENYAYHIFSMGSIAFDVAAAVSKATRERSPDLEVVRASAREQYADNYQTLARFKRVVEEAARAEMDALLYVER</sequence>
<protein>
    <submittedName>
        <fullName evidence="2">Uncharacterized protein</fullName>
    </submittedName>
</protein>
<keyword evidence="1" id="KW-0472">Membrane</keyword>
<dbReference type="Proteomes" id="UP000270411">
    <property type="component" value="Chromosome 1"/>
</dbReference>
<dbReference type="AlphaFoldDB" id="A0A3G8H606"/>
<reference evidence="3" key="1">
    <citation type="submission" date="2018-11" db="EMBL/GenBank/DDBJ databases">
        <title>FDA dAtabase for Regulatory Grade micrObial Sequences (FDA-ARGOS): Supporting development and validation of Infectious Disease Dx tests.</title>
        <authorList>
            <person name="Goldberg B."/>
            <person name="Campos J."/>
            <person name="Tallon L."/>
            <person name="Sadzewicz L."/>
            <person name="Zhao X."/>
            <person name="Vavikolanu K."/>
            <person name="Mehta A."/>
            <person name="Aluvathingal J."/>
            <person name="Nadendla S."/>
            <person name="Geyer C."/>
            <person name="Nandy P."/>
            <person name="Yan Y."/>
            <person name="Sichtig H."/>
        </authorList>
    </citation>
    <scope>NUCLEOTIDE SEQUENCE [LARGE SCALE GENOMIC DNA]</scope>
    <source>
        <strain evidence="3">FDAARGOS_614</strain>
    </source>
</reference>
<keyword evidence="1" id="KW-0812">Transmembrane</keyword>
<proteinExistence type="predicted"/>
<keyword evidence="1" id="KW-1133">Transmembrane helix</keyword>
<dbReference type="EMBL" id="CP033969">
    <property type="protein sequence ID" value="AZG14972.1"/>
    <property type="molecule type" value="Genomic_DNA"/>
</dbReference>
<dbReference type="KEGG" id="cpau:EHF44_16955"/>
<feature type="transmembrane region" description="Helical" evidence="1">
    <location>
        <begin position="22"/>
        <end position="42"/>
    </location>
</feature>
<accession>A0A3G8H606</accession>
<gene>
    <name evidence="2" type="ORF">EHF44_16955</name>
</gene>
<evidence type="ECO:0000313" key="2">
    <source>
        <dbReference type="EMBL" id="AZG14972.1"/>
    </source>
</evidence>
<evidence type="ECO:0000256" key="1">
    <source>
        <dbReference type="SAM" id="Phobius"/>
    </source>
</evidence>